<organism evidence="2 3">
    <name type="scientific">Capnocytophaga ochracea</name>
    <dbReference type="NCBI Taxonomy" id="1018"/>
    <lineage>
        <taxon>Bacteria</taxon>
        <taxon>Pseudomonadati</taxon>
        <taxon>Bacteroidota</taxon>
        <taxon>Flavobacteriia</taxon>
        <taxon>Flavobacteriales</taxon>
        <taxon>Flavobacteriaceae</taxon>
        <taxon>Capnocytophaga</taxon>
    </lineage>
</organism>
<accession>A0A2X2SLB1</accession>
<dbReference type="EMBL" id="UAVS01000005">
    <property type="protein sequence ID" value="SQA93846.1"/>
    <property type="molecule type" value="Genomic_DNA"/>
</dbReference>
<feature type="chain" id="PRO_5016002415" description="Lipoprotein" evidence="1">
    <location>
        <begin position="22"/>
        <end position="126"/>
    </location>
</feature>
<protein>
    <recommendedName>
        <fullName evidence="4">Lipoprotein</fullName>
    </recommendedName>
</protein>
<gene>
    <name evidence="2" type="ORF">NCTC11545_01225</name>
</gene>
<proteinExistence type="predicted"/>
<dbReference type="PROSITE" id="PS51257">
    <property type="entry name" value="PROKAR_LIPOPROTEIN"/>
    <property type="match status" value="1"/>
</dbReference>
<evidence type="ECO:0000313" key="2">
    <source>
        <dbReference type="EMBL" id="SQA93846.1"/>
    </source>
</evidence>
<evidence type="ECO:0008006" key="4">
    <source>
        <dbReference type="Google" id="ProtNLM"/>
    </source>
</evidence>
<sequence>MNYIKRITILVLALSLFCACPEPIETYPTIFIKNKSDKDIYFWARGKSPILDWKPNNNFLIIKNQIGTLEGDNSGTYTIYIWLFDRKLIDSIPWEQVKRDNLYLKRYDLTSQDLERMNWEIIYDGS</sequence>
<name>A0A2X2SLB1_CAPOC</name>
<reference evidence="2 3" key="1">
    <citation type="submission" date="2018-06" db="EMBL/GenBank/DDBJ databases">
        <authorList>
            <consortium name="Pathogen Informatics"/>
            <person name="Doyle S."/>
        </authorList>
    </citation>
    <scope>NUCLEOTIDE SEQUENCE [LARGE SCALE GENOMIC DNA]</scope>
    <source>
        <strain evidence="2 3">NCTC11545</strain>
    </source>
</reference>
<evidence type="ECO:0000256" key="1">
    <source>
        <dbReference type="SAM" id="SignalP"/>
    </source>
</evidence>
<dbReference type="AlphaFoldDB" id="A0A2X2SLB1"/>
<keyword evidence="1" id="KW-0732">Signal</keyword>
<evidence type="ECO:0000313" key="3">
    <source>
        <dbReference type="Proteomes" id="UP000250169"/>
    </source>
</evidence>
<dbReference type="RefSeq" id="WP_111972595.1">
    <property type="nucleotide sequence ID" value="NZ_UAVS01000005.1"/>
</dbReference>
<dbReference type="Proteomes" id="UP000250169">
    <property type="component" value="Unassembled WGS sequence"/>
</dbReference>
<feature type="signal peptide" evidence="1">
    <location>
        <begin position="1"/>
        <end position="21"/>
    </location>
</feature>